<evidence type="ECO:0000313" key="5">
    <source>
        <dbReference type="EMBL" id="CAD7223093.1"/>
    </source>
</evidence>
<sequence>MLMFGYRFRRHRFTVLCSLRGWCCETVVSLLYCPAWQLSATQAVSLRYTFCSCASVRVIRVMVSSKAKPPTVNKKTSNIITGYNRRYLGDDVNTKSVKTKEQPIQHNRKKPLTGNRIYLDLGTYKEDSLLIRDLKHLGASVEEFFSREVTAVISCRPEAVVVSADQRRKASSIGTSTSRRSLSRTSSGNTHVPSSSSACSPVPVGLPSGGGTPGSGLLAKSGCSSSSLRKYPDQRLLLKPIQEPNAAGRTLGGRASRMLAKVFSSQESTSRSATASKKDPAKGCSPTVDEGGKLPQDFLQVAASLGQKIWPLNRFLRYLEDLRSAKALPVHSKPQPKPQFPTRKLRSPFVKLDTVGSRPVFQELDAWPSLTGAPCSGPSAFVDPRRKTPPAPIQAPTKAKGKLGPSKAPINLSTRAKASPKAAKNLRSTKKPSSAPGRNLKKLPPATLKKVPSLELAKRAVTWGYCEICSTDYKDLSVHVETEIHQNFVTNSKNYQELDELIAEDRGLSSVLEASITEKKSAGANVMVTSTRLSEARVESSANEIRDGSSHPPVANLRAGSRAKTHLPSPRSLPPSTRRNNLKFNMGGSSPVSPWRAGKPGYRRCLPHSSPEKHNFKATGGAAAGSRCPSNLCTGVASSDGRPYRSSAKKGLLIPVTGIVGAFNSTPATSRSLTRMTSSTISSSSLSPSGTSSTHFTRSRRLTSTSDKESYSKQRVRRATSSSDSLPPVVKTAGYVVGFEESSSLSPSGTSSTHFTRSRRLTSTSDKESYSKQRVRRATSSSDSLPPVVKVNGLTNGSVHSDEEISDVVGSHDGKHPKRKSQLATFLEDNANYYQLPMLESKLRSHDVSPGGNAVAPAASRNGTTTLPLCIKQELIDDLIESEGPLPSPVSTLVTKSNTVNGVTVKNEELEVSPSAESNRSGADSPCSSRSGRRSRLSEVDKLWECSRDFFRGTPFLAESRLRTAHAIKNGYVPDHSAPLHVETSSSPSQPTPPSDPPSYPSLRSRRGSLAGPSTFPSCPQPGHKTCVSACSDVGPARTALEEREEESGPNEEDGPDLIVPDQAPLDPLEGPPASEVIDINQFNFSFERGIVIHSDPFPEFPDPCDFLRAALHNEPCYKSYPETDQPFYLPYEMTLDEILNVATGGRRQLASSSQNSSREPSCSTTSSSSSAGSSRRPSLTHAPDILLVSPWR</sequence>
<feature type="region of interest" description="Disordered" evidence="4">
    <location>
        <begin position="381"/>
        <end position="446"/>
    </location>
</feature>
<dbReference type="GO" id="GO:0031431">
    <property type="term" value="C:Dbf4-dependent protein kinase complex"/>
    <property type="evidence" value="ECO:0007669"/>
    <property type="project" value="TreeGrafter"/>
</dbReference>
<dbReference type="GO" id="GO:0008270">
    <property type="term" value="F:zinc ion binding"/>
    <property type="evidence" value="ECO:0007669"/>
    <property type="project" value="UniProtKB-KW"/>
</dbReference>
<feature type="region of interest" description="Disordered" evidence="4">
    <location>
        <begin position="1147"/>
        <end position="1193"/>
    </location>
</feature>
<dbReference type="FunFam" id="6.10.250.3410:FF:000001">
    <property type="entry name" value="Protein DBF4 homolog A"/>
    <property type="match status" value="1"/>
</dbReference>
<dbReference type="Pfam" id="PF07535">
    <property type="entry name" value="zf-DBF"/>
    <property type="match status" value="1"/>
</dbReference>
<feature type="region of interest" description="Disordered" evidence="4">
    <location>
        <begin position="664"/>
        <end position="727"/>
    </location>
</feature>
<feature type="region of interest" description="Disordered" evidence="4">
    <location>
        <begin position="1038"/>
        <end position="1073"/>
    </location>
</feature>
<dbReference type="AlphaFoldDB" id="A0A7R8W5J7"/>
<reference evidence="5" key="1">
    <citation type="submission" date="2020-11" db="EMBL/GenBank/DDBJ databases">
        <authorList>
            <person name="Tran Van P."/>
        </authorList>
    </citation>
    <scope>NUCLEOTIDE SEQUENCE</scope>
</reference>
<keyword evidence="1" id="KW-0479">Metal-binding</keyword>
<dbReference type="PANTHER" id="PTHR15375:SF26">
    <property type="entry name" value="PROTEIN CHIFFON"/>
    <property type="match status" value="1"/>
</dbReference>
<feature type="compositionally biased region" description="Low complexity" evidence="4">
    <location>
        <begin position="742"/>
        <end position="752"/>
    </location>
</feature>
<feature type="compositionally biased region" description="Acidic residues" evidence="4">
    <location>
        <begin position="1043"/>
        <end position="1056"/>
    </location>
</feature>
<dbReference type="InterPro" id="IPR051590">
    <property type="entry name" value="Replication_Regulatory_Kinase"/>
</dbReference>
<keyword evidence="2" id="KW-0863">Zinc-finger</keyword>
<feature type="compositionally biased region" description="Low complexity" evidence="4">
    <location>
        <begin position="669"/>
        <end position="694"/>
    </location>
</feature>
<feature type="region of interest" description="Disordered" evidence="4">
    <location>
        <begin position="262"/>
        <end position="290"/>
    </location>
</feature>
<name>A0A7R8W5J7_9CRUS</name>
<dbReference type="GO" id="GO:1901987">
    <property type="term" value="P:regulation of cell cycle phase transition"/>
    <property type="evidence" value="ECO:0007669"/>
    <property type="project" value="TreeGrafter"/>
</dbReference>
<proteinExistence type="predicted"/>
<feature type="compositionally biased region" description="Pro residues" evidence="4">
    <location>
        <begin position="990"/>
        <end position="1000"/>
    </location>
</feature>
<feature type="region of interest" description="Disordered" evidence="4">
    <location>
        <begin position="974"/>
        <end position="1022"/>
    </location>
</feature>
<accession>A0A7R8W5J7</accession>
<evidence type="ECO:0000256" key="3">
    <source>
        <dbReference type="ARBA" id="ARBA00022833"/>
    </source>
</evidence>
<dbReference type="GO" id="GO:0003676">
    <property type="term" value="F:nucleic acid binding"/>
    <property type="evidence" value="ECO:0007669"/>
    <property type="project" value="InterPro"/>
</dbReference>
<dbReference type="EMBL" id="OB660149">
    <property type="protein sequence ID" value="CAD7223093.1"/>
    <property type="molecule type" value="Genomic_DNA"/>
</dbReference>
<feature type="compositionally biased region" description="Low complexity" evidence="4">
    <location>
        <begin position="1157"/>
        <end position="1178"/>
    </location>
</feature>
<organism evidence="5">
    <name type="scientific">Cyprideis torosa</name>
    <dbReference type="NCBI Taxonomy" id="163714"/>
    <lineage>
        <taxon>Eukaryota</taxon>
        <taxon>Metazoa</taxon>
        <taxon>Ecdysozoa</taxon>
        <taxon>Arthropoda</taxon>
        <taxon>Crustacea</taxon>
        <taxon>Oligostraca</taxon>
        <taxon>Ostracoda</taxon>
        <taxon>Podocopa</taxon>
        <taxon>Podocopida</taxon>
        <taxon>Cytherocopina</taxon>
        <taxon>Cytheroidea</taxon>
        <taxon>Cytherideidae</taxon>
        <taxon>Cyprideis</taxon>
    </lineage>
</organism>
<dbReference type="Gene3D" id="6.10.250.3410">
    <property type="entry name" value="DBF zinc finger"/>
    <property type="match status" value="1"/>
</dbReference>
<feature type="compositionally biased region" description="Polar residues" evidence="4">
    <location>
        <begin position="263"/>
        <end position="275"/>
    </location>
</feature>
<feature type="region of interest" description="Disordered" evidence="4">
    <location>
        <begin position="905"/>
        <end position="934"/>
    </location>
</feature>
<feature type="compositionally biased region" description="Low complexity" evidence="4">
    <location>
        <begin position="171"/>
        <end position="206"/>
    </location>
</feature>
<gene>
    <name evidence="5" type="ORF">CTOB1V02_LOCUS1088</name>
</gene>
<feature type="region of interest" description="Disordered" evidence="4">
    <location>
        <begin position="164"/>
        <end position="213"/>
    </location>
</feature>
<dbReference type="InterPro" id="IPR038545">
    <property type="entry name" value="Znf_DBF_sf"/>
</dbReference>
<feature type="region of interest" description="Disordered" evidence="4">
    <location>
        <begin position="741"/>
        <end position="819"/>
    </location>
</feature>
<dbReference type="GO" id="GO:0043539">
    <property type="term" value="F:protein serine/threonine kinase activator activity"/>
    <property type="evidence" value="ECO:0007669"/>
    <property type="project" value="TreeGrafter"/>
</dbReference>
<dbReference type="SMART" id="SM00586">
    <property type="entry name" value="ZnF_DBF"/>
    <property type="match status" value="1"/>
</dbReference>
<feature type="region of interest" description="Disordered" evidence="4">
    <location>
        <begin position="538"/>
        <end position="627"/>
    </location>
</feature>
<dbReference type="GO" id="GO:0010571">
    <property type="term" value="P:positive regulation of nuclear cell cycle DNA replication"/>
    <property type="evidence" value="ECO:0007669"/>
    <property type="project" value="TreeGrafter"/>
</dbReference>
<dbReference type="PANTHER" id="PTHR15375">
    <property type="entry name" value="ACTIVATOR OF S-PHASE KINASE-RELATED"/>
    <property type="match status" value="1"/>
</dbReference>
<feature type="compositionally biased region" description="Basic and acidic residues" evidence="4">
    <location>
        <begin position="538"/>
        <end position="549"/>
    </location>
</feature>
<protein>
    <submittedName>
        <fullName evidence="5">Uncharacterized protein</fullName>
    </submittedName>
</protein>
<evidence type="ECO:0000256" key="2">
    <source>
        <dbReference type="ARBA" id="ARBA00022771"/>
    </source>
</evidence>
<keyword evidence="3" id="KW-0862">Zinc</keyword>
<feature type="compositionally biased region" description="Low complexity" evidence="4">
    <location>
        <begin position="567"/>
        <end position="579"/>
    </location>
</feature>
<evidence type="ECO:0000256" key="4">
    <source>
        <dbReference type="SAM" id="MobiDB-lite"/>
    </source>
</evidence>
<dbReference type="OrthoDB" id="21380at2759"/>
<dbReference type="PROSITE" id="PS51265">
    <property type="entry name" value="ZF_DBF4"/>
    <property type="match status" value="1"/>
</dbReference>
<dbReference type="InterPro" id="IPR006572">
    <property type="entry name" value="Znf_DBF"/>
</dbReference>
<evidence type="ECO:0000256" key="1">
    <source>
        <dbReference type="ARBA" id="ARBA00022723"/>
    </source>
</evidence>